<evidence type="ECO:0000259" key="1">
    <source>
        <dbReference type="Pfam" id="PF05685"/>
    </source>
</evidence>
<dbReference type="AlphaFoldDB" id="A0A081C5D4"/>
<dbReference type="Proteomes" id="UP000030661">
    <property type="component" value="Unassembled WGS sequence"/>
</dbReference>
<dbReference type="eggNOG" id="COG4636">
    <property type="taxonomic scope" value="Bacteria"/>
</dbReference>
<dbReference type="CDD" id="cd06260">
    <property type="entry name" value="DUF820-like"/>
    <property type="match status" value="1"/>
</dbReference>
<dbReference type="Pfam" id="PF05685">
    <property type="entry name" value="Uma2"/>
    <property type="match status" value="1"/>
</dbReference>
<feature type="domain" description="Putative restriction endonuclease" evidence="1">
    <location>
        <begin position="11"/>
        <end position="164"/>
    </location>
</feature>
<evidence type="ECO:0000313" key="3">
    <source>
        <dbReference type="Proteomes" id="UP000030661"/>
    </source>
</evidence>
<dbReference type="PANTHER" id="PTHR36558:SF1">
    <property type="entry name" value="RESTRICTION ENDONUCLEASE DOMAIN-CONTAINING PROTEIN-RELATED"/>
    <property type="match status" value="1"/>
</dbReference>
<accession>A0A081C5D4</accession>
<name>A0A081C5D4_VECG1</name>
<organism evidence="2">
    <name type="scientific">Vecturithrix granuli</name>
    <dbReference type="NCBI Taxonomy" id="1499967"/>
    <lineage>
        <taxon>Bacteria</taxon>
        <taxon>Candidatus Moduliflexota</taxon>
        <taxon>Candidatus Vecturitrichia</taxon>
        <taxon>Candidatus Vecturitrichales</taxon>
        <taxon>Candidatus Vecturitrichaceae</taxon>
        <taxon>Candidatus Vecturithrix</taxon>
    </lineage>
</organism>
<dbReference type="STRING" id="1499967.U27_06774"/>
<dbReference type="EMBL" id="DF820470">
    <property type="protein sequence ID" value="GAK59789.1"/>
    <property type="molecule type" value="Genomic_DNA"/>
</dbReference>
<dbReference type="SUPFAM" id="SSF52980">
    <property type="entry name" value="Restriction endonuclease-like"/>
    <property type="match status" value="1"/>
</dbReference>
<proteinExistence type="predicted"/>
<dbReference type="InterPro" id="IPR011335">
    <property type="entry name" value="Restrct_endonuc-II-like"/>
</dbReference>
<protein>
    <recommendedName>
        <fullName evidence="1">Putative restriction endonuclease domain-containing protein</fullName>
    </recommendedName>
</protein>
<evidence type="ECO:0000313" key="2">
    <source>
        <dbReference type="EMBL" id="GAK59789.1"/>
    </source>
</evidence>
<dbReference type="InterPro" id="IPR008538">
    <property type="entry name" value="Uma2"/>
</dbReference>
<gene>
    <name evidence="2" type="ORF">U27_06774</name>
</gene>
<dbReference type="Gene3D" id="3.90.1570.10">
    <property type="entry name" value="tt1808, chain A"/>
    <property type="match status" value="1"/>
</dbReference>
<dbReference type="InterPro" id="IPR012296">
    <property type="entry name" value="Nuclease_put_TT1808"/>
</dbReference>
<keyword evidence="3" id="KW-1185">Reference proteome</keyword>
<dbReference type="HOGENOM" id="CLU_076312_6_0_0"/>
<dbReference type="PANTHER" id="PTHR36558">
    <property type="entry name" value="GLR1098 PROTEIN"/>
    <property type="match status" value="1"/>
</dbReference>
<sequence>MYPQPKTYVTPEEYLAIERQAEYKSEYWNGEMFAMAGASERHVLITTNTAGELRTQLKSRPCRVYSIDLRVKVRSTGLYTYPDIVVICEKPVFDDKQQDTLLNPIVLIEVLSPSTEAYDRGEKFSHYRTIESLSDYLLISQTRPRIEHFIRQPHEQWIFSDCHDMDGAIAIASIGCTLALAEVYDKVEFEKEEERFTFRSVT</sequence>
<reference evidence="2" key="1">
    <citation type="journal article" date="2015" name="PeerJ">
        <title>First genomic representation of candidate bacterial phylum KSB3 points to enhanced environmental sensing as a trigger of wastewater bulking.</title>
        <authorList>
            <person name="Sekiguchi Y."/>
            <person name="Ohashi A."/>
            <person name="Parks D.H."/>
            <person name="Yamauchi T."/>
            <person name="Tyson G.W."/>
            <person name="Hugenholtz P."/>
        </authorList>
    </citation>
    <scope>NUCLEOTIDE SEQUENCE [LARGE SCALE GENOMIC DNA]</scope>
</reference>